<evidence type="ECO:0000313" key="1">
    <source>
        <dbReference type="EMBL" id="RIA88612.1"/>
    </source>
</evidence>
<accession>A0A397SSC5</accession>
<dbReference type="STRING" id="658196.A0A397SSC5"/>
<sequence>MNSPLVHSGTYNTKRWYKDSILINLDGNVKNSLVLIAIESSNDSLSLFYQIDFTLQTFSTAKTAVNITLETNSDCELIQLLKEFIAVKHQRNIEVDNSNYNLEKINIIERSAQNANIVPLEKDLVDQITDPNVTKICVTLSKRKIKNALELSKKKEF</sequence>
<name>A0A397SSC5_9GLOM</name>
<evidence type="ECO:0000313" key="2">
    <source>
        <dbReference type="Proteomes" id="UP000265703"/>
    </source>
</evidence>
<organism evidence="1 2">
    <name type="scientific">Glomus cerebriforme</name>
    <dbReference type="NCBI Taxonomy" id="658196"/>
    <lineage>
        <taxon>Eukaryota</taxon>
        <taxon>Fungi</taxon>
        <taxon>Fungi incertae sedis</taxon>
        <taxon>Mucoromycota</taxon>
        <taxon>Glomeromycotina</taxon>
        <taxon>Glomeromycetes</taxon>
        <taxon>Glomerales</taxon>
        <taxon>Glomeraceae</taxon>
        <taxon>Glomus</taxon>
    </lineage>
</organism>
<dbReference type="Proteomes" id="UP000265703">
    <property type="component" value="Unassembled WGS sequence"/>
</dbReference>
<proteinExistence type="predicted"/>
<gene>
    <name evidence="1" type="ORF">C1645_826074</name>
</gene>
<protein>
    <submittedName>
        <fullName evidence="1">Uncharacterized protein</fullName>
    </submittedName>
</protein>
<dbReference type="AlphaFoldDB" id="A0A397SSC5"/>
<dbReference type="EMBL" id="QKYT01000255">
    <property type="protein sequence ID" value="RIA88612.1"/>
    <property type="molecule type" value="Genomic_DNA"/>
</dbReference>
<dbReference type="OrthoDB" id="2393774at2759"/>
<comment type="caution">
    <text evidence="1">The sequence shown here is derived from an EMBL/GenBank/DDBJ whole genome shotgun (WGS) entry which is preliminary data.</text>
</comment>
<keyword evidence="2" id="KW-1185">Reference proteome</keyword>
<reference evidence="1 2" key="1">
    <citation type="submission" date="2018-06" db="EMBL/GenBank/DDBJ databases">
        <title>Comparative genomics reveals the genomic features of Rhizophagus irregularis, R. cerebriforme, R. diaphanum and Gigaspora rosea, and their symbiotic lifestyle signature.</title>
        <authorList>
            <person name="Morin E."/>
            <person name="San Clemente H."/>
            <person name="Chen E.C.H."/>
            <person name="De La Providencia I."/>
            <person name="Hainaut M."/>
            <person name="Kuo A."/>
            <person name="Kohler A."/>
            <person name="Murat C."/>
            <person name="Tang N."/>
            <person name="Roy S."/>
            <person name="Loubradou J."/>
            <person name="Henrissat B."/>
            <person name="Grigoriev I.V."/>
            <person name="Corradi N."/>
            <person name="Roux C."/>
            <person name="Martin F.M."/>
        </authorList>
    </citation>
    <scope>NUCLEOTIDE SEQUENCE [LARGE SCALE GENOMIC DNA]</scope>
    <source>
        <strain evidence="1 2">DAOM 227022</strain>
    </source>
</reference>